<accession>A0A9C9NDN3</accession>
<organism evidence="3 4">
    <name type="scientific">Aurantimonas coralicida</name>
    <dbReference type="NCBI Taxonomy" id="182270"/>
    <lineage>
        <taxon>Bacteria</taxon>
        <taxon>Pseudomonadati</taxon>
        <taxon>Pseudomonadota</taxon>
        <taxon>Alphaproteobacteria</taxon>
        <taxon>Hyphomicrobiales</taxon>
        <taxon>Aurantimonadaceae</taxon>
        <taxon>Aurantimonas</taxon>
    </lineage>
</organism>
<feature type="domain" description="CHAD" evidence="2">
    <location>
        <begin position="28"/>
        <end position="86"/>
    </location>
</feature>
<dbReference type="Proteomes" id="UP000885680">
    <property type="component" value="Unassembled WGS sequence"/>
</dbReference>
<sequence length="159" mass="17032">MDAANDKASGPDATARRSASGSSPIWRPSSRCRRHAQRKRAKSHAHHLLVLHDVAHVAGARLGAMQALCTALGDHHDLHVLRRRLEAMDSRSGIEAELEARLKMITVRQDALAAKALAAGGRLFRTRAAAHHPDFPNAALDGRGRDPFGSSAAVRPAAP</sequence>
<dbReference type="Pfam" id="PF05235">
    <property type="entry name" value="CHAD"/>
    <property type="match status" value="1"/>
</dbReference>
<protein>
    <submittedName>
        <fullName evidence="3">CHAD domain-containing protein</fullName>
    </submittedName>
</protein>
<dbReference type="InterPro" id="IPR038186">
    <property type="entry name" value="CHAD_dom_sf"/>
</dbReference>
<gene>
    <name evidence="3" type="ORF">ENH89_06450</name>
</gene>
<dbReference type="EMBL" id="DRGN01000084">
    <property type="protein sequence ID" value="HET99992.1"/>
    <property type="molecule type" value="Genomic_DNA"/>
</dbReference>
<name>A0A9C9NDN3_9HYPH</name>
<dbReference type="Gene3D" id="1.40.20.10">
    <property type="entry name" value="CHAD domain"/>
    <property type="match status" value="1"/>
</dbReference>
<feature type="region of interest" description="Disordered" evidence="1">
    <location>
        <begin position="135"/>
        <end position="159"/>
    </location>
</feature>
<reference evidence="3" key="1">
    <citation type="journal article" date="2020" name="mSystems">
        <title>Genome- and Community-Level Interaction Insights into Carbon Utilization and Element Cycling Functions of Hydrothermarchaeota in Hydrothermal Sediment.</title>
        <authorList>
            <person name="Zhou Z."/>
            <person name="Liu Y."/>
            <person name="Xu W."/>
            <person name="Pan J."/>
            <person name="Luo Z.H."/>
            <person name="Li M."/>
        </authorList>
    </citation>
    <scope>NUCLEOTIDE SEQUENCE</scope>
    <source>
        <strain evidence="3">HyVt-347</strain>
    </source>
</reference>
<evidence type="ECO:0000313" key="4">
    <source>
        <dbReference type="Proteomes" id="UP000885680"/>
    </source>
</evidence>
<evidence type="ECO:0000256" key="1">
    <source>
        <dbReference type="SAM" id="MobiDB-lite"/>
    </source>
</evidence>
<feature type="region of interest" description="Disordered" evidence="1">
    <location>
        <begin position="1"/>
        <end position="32"/>
    </location>
</feature>
<dbReference type="InterPro" id="IPR007899">
    <property type="entry name" value="CHAD_dom"/>
</dbReference>
<evidence type="ECO:0000313" key="3">
    <source>
        <dbReference type="EMBL" id="HET99992.1"/>
    </source>
</evidence>
<comment type="caution">
    <text evidence="3">The sequence shown here is derived from an EMBL/GenBank/DDBJ whole genome shotgun (WGS) entry which is preliminary data.</text>
</comment>
<dbReference type="AlphaFoldDB" id="A0A9C9NDN3"/>
<proteinExistence type="predicted"/>
<evidence type="ECO:0000259" key="2">
    <source>
        <dbReference type="Pfam" id="PF05235"/>
    </source>
</evidence>